<keyword evidence="11" id="KW-1185">Reference proteome</keyword>
<keyword evidence="4 5" id="KW-0413">Isomerase</keyword>
<feature type="domain" description="Integrase catalytic" evidence="9">
    <location>
        <begin position="1657"/>
        <end position="1847"/>
    </location>
</feature>
<evidence type="ECO:0000256" key="6">
    <source>
        <dbReference type="SAM" id="MobiDB-lite"/>
    </source>
</evidence>
<feature type="region of interest" description="Disordered" evidence="6">
    <location>
        <begin position="607"/>
        <end position="629"/>
    </location>
</feature>
<dbReference type="Gene3D" id="2.20.70.10">
    <property type="match status" value="1"/>
</dbReference>
<dbReference type="SUPFAM" id="SSF56672">
    <property type="entry name" value="DNA/RNA polymerases"/>
    <property type="match status" value="1"/>
</dbReference>
<evidence type="ECO:0000256" key="2">
    <source>
        <dbReference type="ARBA" id="ARBA00013194"/>
    </source>
</evidence>
<dbReference type="CDD" id="cd00201">
    <property type="entry name" value="WW"/>
    <property type="match status" value="1"/>
</dbReference>
<evidence type="ECO:0000256" key="1">
    <source>
        <dbReference type="ARBA" id="ARBA00000971"/>
    </source>
</evidence>
<keyword evidence="3 5" id="KW-0697">Rotamase</keyword>
<protein>
    <recommendedName>
        <fullName evidence="2">peptidylprolyl isomerase</fullName>
        <ecNumber evidence="2">5.2.1.8</ecNumber>
    </recommendedName>
</protein>
<dbReference type="Gene3D" id="3.30.420.10">
    <property type="entry name" value="Ribonuclease H-like superfamily/Ribonuclease H"/>
    <property type="match status" value="1"/>
</dbReference>
<dbReference type="PROSITE" id="PS01096">
    <property type="entry name" value="PPIC_PPIASE_1"/>
    <property type="match status" value="1"/>
</dbReference>
<dbReference type="GO" id="GO:0003676">
    <property type="term" value="F:nucleic acid binding"/>
    <property type="evidence" value="ECO:0007669"/>
    <property type="project" value="InterPro"/>
</dbReference>
<dbReference type="InterPro" id="IPR036397">
    <property type="entry name" value="RNaseH_sf"/>
</dbReference>
<dbReference type="InterPro" id="IPR023058">
    <property type="entry name" value="PPIase_PpiC_CS"/>
</dbReference>
<dbReference type="FunFam" id="3.10.50.40:FF:000010">
    <property type="entry name" value="Peptidyl-prolyl cis-trans isomerase Pin1"/>
    <property type="match status" value="1"/>
</dbReference>
<evidence type="ECO:0000259" key="8">
    <source>
        <dbReference type="PROSITE" id="PS50198"/>
    </source>
</evidence>
<evidence type="ECO:0000313" key="10">
    <source>
        <dbReference type="EMBL" id="KAK3087297.1"/>
    </source>
</evidence>
<feature type="compositionally biased region" description="Acidic residues" evidence="6">
    <location>
        <begin position="1"/>
        <end position="10"/>
    </location>
</feature>
<feature type="compositionally biased region" description="Basic and acidic residues" evidence="6">
    <location>
        <begin position="609"/>
        <end position="627"/>
    </location>
</feature>
<dbReference type="InterPro" id="IPR012337">
    <property type="entry name" value="RNaseH-like_sf"/>
</dbReference>
<dbReference type="EMBL" id="VSWD01000011">
    <property type="protein sequence ID" value="KAK3087297.1"/>
    <property type="molecule type" value="Genomic_DNA"/>
</dbReference>
<dbReference type="SUPFAM" id="SSF53098">
    <property type="entry name" value="Ribonuclease H-like"/>
    <property type="match status" value="1"/>
</dbReference>
<feature type="compositionally biased region" description="Basic and acidic residues" evidence="6">
    <location>
        <begin position="18"/>
        <end position="32"/>
    </location>
</feature>
<dbReference type="Proteomes" id="UP001186944">
    <property type="component" value="Unassembled WGS sequence"/>
</dbReference>
<dbReference type="Pfam" id="PF18701">
    <property type="entry name" value="DUF5641"/>
    <property type="match status" value="1"/>
</dbReference>
<dbReference type="GO" id="GO:0015074">
    <property type="term" value="P:DNA integration"/>
    <property type="evidence" value="ECO:0007669"/>
    <property type="project" value="InterPro"/>
</dbReference>
<dbReference type="InterPro" id="IPR040676">
    <property type="entry name" value="DUF5641"/>
</dbReference>
<evidence type="ECO:0000256" key="5">
    <source>
        <dbReference type="PROSITE-ProRule" id="PRU00278"/>
    </source>
</evidence>
<dbReference type="PROSITE" id="PS50198">
    <property type="entry name" value="PPIC_PPIASE_2"/>
    <property type="match status" value="1"/>
</dbReference>
<dbReference type="SUPFAM" id="SSF54534">
    <property type="entry name" value="FKBP-like"/>
    <property type="match status" value="1"/>
</dbReference>
<evidence type="ECO:0000256" key="4">
    <source>
        <dbReference type="ARBA" id="ARBA00023235"/>
    </source>
</evidence>
<dbReference type="Pfam" id="PF00639">
    <property type="entry name" value="Rotamase"/>
    <property type="match status" value="1"/>
</dbReference>
<dbReference type="InterPro" id="IPR001584">
    <property type="entry name" value="Integrase_cat-core"/>
</dbReference>
<dbReference type="InterPro" id="IPR001202">
    <property type="entry name" value="WW_dom"/>
</dbReference>
<dbReference type="PANTHER" id="PTHR47331:SF6">
    <property type="entry name" value="DOUBLECORTIN DOMAIN-CONTAINING PROTEIN"/>
    <property type="match status" value="1"/>
</dbReference>
<dbReference type="InterPro" id="IPR000297">
    <property type="entry name" value="PPIase_PpiC"/>
</dbReference>
<dbReference type="InterPro" id="IPR043502">
    <property type="entry name" value="DNA/RNA_pol_sf"/>
</dbReference>
<feature type="region of interest" description="Disordered" evidence="6">
    <location>
        <begin position="157"/>
        <end position="180"/>
    </location>
</feature>
<dbReference type="InterPro" id="IPR046357">
    <property type="entry name" value="PPIase_dom_sf"/>
</dbReference>
<gene>
    <name evidence="10" type="ORF">FSP39_004351</name>
</gene>
<comment type="caution">
    <text evidence="10">The sequence shown here is derived from an EMBL/GenBank/DDBJ whole genome shotgun (WGS) entry which is preliminary data.</text>
</comment>
<dbReference type="PROSITE" id="PS50994">
    <property type="entry name" value="INTEGRASE"/>
    <property type="match status" value="1"/>
</dbReference>
<dbReference type="InterPro" id="IPR008042">
    <property type="entry name" value="Retrotrans_Pao"/>
</dbReference>
<dbReference type="CDD" id="cd01644">
    <property type="entry name" value="RT_pepA17"/>
    <property type="match status" value="1"/>
</dbReference>
<feature type="domain" description="WW" evidence="7">
    <location>
        <begin position="1951"/>
        <end position="1971"/>
    </location>
</feature>
<feature type="region of interest" description="Disordered" evidence="6">
    <location>
        <begin position="1"/>
        <end position="34"/>
    </location>
</feature>
<evidence type="ECO:0000259" key="7">
    <source>
        <dbReference type="PROSITE" id="PS50020"/>
    </source>
</evidence>
<evidence type="ECO:0000313" key="11">
    <source>
        <dbReference type="Proteomes" id="UP001186944"/>
    </source>
</evidence>
<organism evidence="10 11">
    <name type="scientific">Pinctada imbricata</name>
    <name type="common">Atlantic pearl-oyster</name>
    <name type="synonym">Pinctada martensii</name>
    <dbReference type="NCBI Taxonomy" id="66713"/>
    <lineage>
        <taxon>Eukaryota</taxon>
        <taxon>Metazoa</taxon>
        <taxon>Spiralia</taxon>
        <taxon>Lophotrochozoa</taxon>
        <taxon>Mollusca</taxon>
        <taxon>Bivalvia</taxon>
        <taxon>Autobranchia</taxon>
        <taxon>Pteriomorphia</taxon>
        <taxon>Pterioida</taxon>
        <taxon>Pterioidea</taxon>
        <taxon>Pteriidae</taxon>
        <taxon>Pinctada</taxon>
    </lineage>
</organism>
<feature type="domain" description="PpiC" evidence="8">
    <location>
        <begin position="1977"/>
        <end position="2088"/>
    </location>
</feature>
<dbReference type="Pfam" id="PF05380">
    <property type="entry name" value="Peptidase_A17"/>
    <property type="match status" value="1"/>
</dbReference>
<reference evidence="10" key="1">
    <citation type="submission" date="2019-08" db="EMBL/GenBank/DDBJ databases">
        <title>The improved chromosome-level genome for the pearl oyster Pinctada fucata martensii using PacBio sequencing and Hi-C.</title>
        <authorList>
            <person name="Zheng Z."/>
        </authorList>
    </citation>
    <scope>NUCLEOTIDE SEQUENCE</scope>
    <source>
        <strain evidence="10">ZZ-2019</strain>
        <tissue evidence="10">Adductor muscle</tissue>
    </source>
</reference>
<accession>A0AA89BLS3</accession>
<dbReference type="EC" id="5.2.1.8" evidence="2"/>
<dbReference type="PROSITE" id="PS50020">
    <property type="entry name" value="WW_DOMAIN_2"/>
    <property type="match status" value="1"/>
</dbReference>
<comment type="catalytic activity">
    <reaction evidence="1">
        <text>[protein]-peptidylproline (omega=180) = [protein]-peptidylproline (omega=0)</text>
        <dbReference type="Rhea" id="RHEA:16237"/>
        <dbReference type="Rhea" id="RHEA-COMP:10747"/>
        <dbReference type="Rhea" id="RHEA-COMP:10748"/>
        <dbReference type="ChEBI" id="CHEBI:83833"/>
        <dbReference type="ChEBI" id="CHEBI:83834"/>
        <dbReference type="EC" id="5.2.1.8"/>
    </reaction>
</comment>
<dbReference type="PANTHER" id="PTHR47331">
    <property type="entry name" value="PHD-TYPE DOMAIN-CONTAINING PROTEIN"/>
    <property type="match status" value="1"/>
</dbReference>
<evidence type="ECO:0000259" key="9">
    <source>
        <dbReference type="PROSITE" id="PS50994"/>
    </source>
</evidence>
<evidence type="ECO:0000256" key="3">
    <source>
        <dbReference type="ARBA" id="ARBA00023110"/>
    </source>
</evidence>
<proteinExistence type="predicted"/>
<dbReference type="GO" id="GO:0003755">
    <property type="term" value="F:peptidyl-prolyl cis-trans isomerase activity"/>
    <property type="evidence" value="ECO:0007669"/>
    <property type="project" value="UniProtKB-KW"/>
</dbReference>
<sequence>MTDREPEETQVAEGTQATEDRDVDPQRVRSLTEKGQSAFDEQFNKLQEIFKTIWKEMEDLMVNFDTEQTDRKYLHDVEKNLNSLNKKLISSSENIQSFLGKARTQQASRLLDMHSEEYCRRSKFVYTFRDSVNAKLLEAAEALSEKFAVRAHHSEKFEVGSHHSSRASQGSEAQRKRAKAEAQMARLKYLEEQATIEKRKADIELNLSKEKEKAAVQMAEVKALEAEETYEDDMHKWNAFLEREPYNSRERTQQYVDTHANFMTQTQGLPVNHLNPTNISEFANVPSHLPFNLPPQQSAIQDMSNFLLKKDLLMHRFSQFDDSPINYSSWKAGFKSIINELKATPIEELDLLTKWLGTKSKKFAISIRAANVYQPTQGVALIWNRLEDRFGKPEMVEASLKAKLRDFPRVTDSNPERLYDLLDLLHEINSNMSDSRYSGLLSYYDTSSGVLPIVSKLTNQLQEKWANRASQYKRTHKVPFPPFIFFIQFMQEMCELKNDPGLRISQRSFSNTGEKKKDGVRLVVRKSSLEEDETKQKNFSKRCPIHKSEHSLEKCRLFLGMTLSNKREFLQSKELCFRCCKGKHRAKNCRSRVKCETCNSNRHFTCMHPEGEPPNKDGGETTPKEEQSQQDVVTKCTQLCGSDTGSRSCGKVILVNVYPKGQPNKATRMYALIDDQSNKTLATSKFFDIFNLQGDPRVFTLSSCSGSVTFSSRTAEDFIVEPLSGEVQIQIPRIIELDGIPNNRQEIPTPDVALAYPYMSDISPFIPEKDQSADILLLIGRDVIQAHHVLDQRMGPDNSPFAQKLHLGWTIIGEVCLKGTHRPKDITVRKTHLLSNGRNTLLEPCEAQFSVKDETLLYSHDVFHTTRSDEKPGLSSEDREFLDIMTKELHTDIDGKWTAPLPFRPNRPRLPNNSGQALRRAMILDASLKKDPTKRDHAVEFMRNIIEKGHAEPAPPLRPEEECWYLPIFGIYHPMKPGKIRMVFDSSAKFQDISLNSVLLTGPDLTNSLIGVLMRFRMDKIAVTADIEHMFHCFGVSEKHRNYLRFLWYTDNDTNKPLMEYRMKVHVFGNTTSPAVATYGLRQAALTAEPIYGTDMREFVERNFYVDDALVSLPSASSAIDLIQRTQEALMANGNLRLHKIASNDHEVMENFPARDLAKELIDLDLTKENLPSQRSLGLVWDLQEDAFGFKVNLQEKPFTRRGVLSCINSLYDPLGFISPVSIKGKLLLREMIQTPCVDWDDPLPDEYLSRWLTWTRSLSLLEAMKIPRSYLPIGFSELKQKRVLIFTDASELAIASVAYLYDVSESGNINLGFIMGKAKVAPKPATSIPRLELCAAVLGVEIATIIRDQLDISYENFSFFTDSRIVLGYIYNRSRRFLIYVSNRVQRILNFAPASHWNYVPSEHNPADHGTKHTYDRALYDSWLSGPLTCLRSESDLEKDSKDTFDLIDPESDKEVKQEIQAMKSEASDTFLWGPVFEKFPSWKKLVSFIAMLKSFIRRRKDISVDTDPSTIRKDAEKFIIRQTQRECFEMEISALRTDKPLPKNSSVSRLNPYLDSDGLLCVGGRLSHAEIDVVQKYPLLIPGSHYIAKLLVLHYHRTVYHQGRHFTEGAIRNAGFWITSAKRLVSSIIYKCVQCRRIRGKLLSQKMADLPPERLKSSPPFTYVGVDCFGPWTVSTRRTSGGSAESKRWAVLFTCMCSRAVHIEILEQMTTASFINALRRFYAIRGNVKEFFSDRGTNFVGCCNTLGIPAINVEDPSIKDFLSDKETVWKFNTPFSSNMGGAWERLIGVTRRILDAMLYEVRHTKLTHEVLTTFFAEVTAIINNRPLVALDSDAESPFVLTPNILLTQKTEDVCEVPMNLDVRDLYSSQWKFVQVLAQRFWDQWRKQYLQSLQLRKKWTDKQPNIEIGDIVLLKDEGQHRNNWPIGRVSQIFPSRDDLVRKVEITTFRNGKPYYLNIHTKESQWDRPTGPAPKGEGKVQCSHLLVKHRESRRPASWRSDNITRSKEEALEMLEGYRNQIVSGEKTFEELASQFSDCSSAKRGGDLGPFGRGQMQKPFEDASYALKVGELSEPVWTDSGVHIILRMK</sequence>
<name>A0AA89BLS3_PINIB</name>
<dbReference type="Gene3D" id="3.10.50.40">
    <property type="match status" value="1"/>
</dbReference>